<reference evidence="1 2" key="1">
    <citation type="submission" date="2013-01" db="EMBL/GenBank/DDBJ databases">
        <authorList>
            <person name="Harkins D.M."/>
            <person name="Durkin A.S."/>
            <person name="Brinkac L.M."/>
            <person name="Haft D.H."/>
            <person name="Selengut J.D."/>
            <person name="Sanka R."/>
            <person name="DePew J."/>
            <person name="Purushe J."/>
            <person name="Picardeau M."/>
            <person name="Werts C."/>
            <person name="Goarant C."/>
            <person name="Vinetz J.M."/>
            <person name="Sutton G.G."/>
            <person name="Nierman W.C."/>
            <person name="Fouts D.E."/>
        </authorList>
    </citation>
    <scope>NUCLEOTIDE SEQUENCE [LARGE SCALE GENOMIC DNA]</scope>
    <source>
        <strain evidence="1 2">200701872</strain>
    </source>
</reference>
<dbReference type="BioCyc" id="LINT1193029:G11R4-3743-MONOMER"/>
<evidence type="ECO:0000313" key="1">
    <source>
        <dbReference type="EMBL" id="EMP08307.1"/>
    </source>
</evidence>
<accession>M6ZVG4</accession>
<sequence length="62" mass="7475">MLNSTIEFFNNSNNYPIKFWIKTPFSGHHEKEKLLYKNSVILLILYVITINFEKITILYSEY</sequence>
<evidence type="ECO:0000313" key="2">
    <source>
        <dbReference type="Proteomes" id="UP000012117"/>
    </source>
</evidence>
<protein>
    <submittedName>
        <fullName evidence="1">Uncharacterized protein</fullName>
    </submittedName>
</protein>
<name>M6ZVG4_LEPIR</name>
<gene>
    <name evidence="1" type="ORF">LEP1GSC124_3757</name>
</gene>
<dbReference type="Proteomes" id="UP000012117">
    <property type="component" value="Unassembled WGS sequence"/>
</dbReference>
<dbReference type="AlphaFoldDB" id="M6ZVG4"/>
<comment type="caution">
    <text evidence="1">The sequence shown here is derived from an EMBL/GenBank/DDBJ whole genome shotgun (WGS) entry which is preliminary data.</text>
</comment>
<organism evidence="1 2">
    <name type="scientific">Leptospira interrogans serovar Pyrogenes str. 200701872</name>
    <dbReference type="NCBI Taxonomy" id="1193029"/>
    <lineage>
        <taxon>Bacteria</taxon>
        <taxon>Pseudomonadati</taxon>
        <taxon>Spirochaetota</taxon>
        <taxon>Spirochaetia</taxon>
        <taxon>Leptospirales</taxon>
        <taxon>Leptospiraceae</taxon>
        <taxon>Leptospira</taxon>
    </lineage>
</organism>
<proteinExistence type="predicted"/>
<dbReference type="EMBL" id="AKWN02000142">
    <property type="protein sequence ID" value="EMP08307.1"/>
    <property type="molecule type" value="Genomic_DNA"/>
</dbReference>